<dbReference type="Gene3D" id="1.20.5.1300">
    <property type="match status" value="1"/>
</dbReference>
<dbReference type="GO" id="GO:0000105">
    <property type="term" value="P:L-histidine biosynthetic process"/>
    <property type="evidence" value="ECO:0007669"/>
    <property type="project" value="UniProtKB-UniPathway"/>
</dbReference>
<proteinExistence type="inferred from homology"/>
<dbReference type="PANTHER" id="PTHR21256">
    <property type="entry name" value="HISTIDINOL DEHYDROGENASE HDH"/>
    <property type="match status" value="1"/>
</dbReference>
<dbReference type="UniPathway" id="UPA00031">
    <property type="reaction ID" value="UER00014"/>
</dbReference>
<comment type="cofactor">
    <cofactor evidence="1">
        <name>Zn(2+)</name>
        <dbReference type="ChEBI" id="CHEBI:29105"/>
    </cofactor>
</comment>
<evidence type="ECO:0000256" key="3">
    <source>
        <dbReference type="ARBA" id="ARBA00010178"/>
    </source>
</evidence>
<dbReference type="InterPro" id="IPR016161">
    <property type="entry name" value="Ald_DH/histidinol_DH"/>
</dbReference>
<dbReference type="InterPro" id="IPR012131">
    <property type="entry name" value="Hstdl_DH"/>
</dbReference>
<gene>
    <name evidence="9" type="ORF">FOXB_01638</name>
</gene>
<dbReference type="PROSITE" id="PS00611">
    <property type="entry name" value="HISOL_DEHYDROGENASE"/>
    <property type="match status" value="1"/>
</dbReference>
<reference evidence="9" key="1">
    <citation type="journal article" date="2012" name="Mol. Plant Microbe Interact.">
        <title>A highly conserved effector in Fusarium oxysporum is required for full virulence on Arabidopsis.</title>
        <authorList>
            <person name="Thatcher L.F."/>
            <person name="Gardiner D.M."/>
            <person name="Kazan K."/>
            <person name="Manners J."/>
        </authorList>
    </citation>
    <scope>NUCLEOTIDE SEQUENCE [LARGE SCALE GENOMIC DNA]</scope>
    <source>
        <strain evidence="9">Fo5176</strain>
    </source>
</reference>
<dbReference type="PRINTS" id="PR00083">
    <property type="entry name" value="HOLDHDRGNASE"/>
</dbReference>
<evidence type="ECO:0000256" key="5">
    <source>
        <dbReference type="ARBA" id="ARBA00022833"/>
    </source>
</evidence>
<dbReference type="GO" id="GO:0005829">
    <property type="term" value="C:cytosol"/>
    <property type="evidence" value="ECO:0007669"/>
    <property type="project" value="TreeGrafter"/>
</dbReference>
<keyword evidence="4" id="KW-0479">Metal-binding</keyword>
<dbReference type="Pfam" id="PF00815">
    <property type="entry name" value="Histidinol_dh"/>
    <property type="match status" value="1"/>
</dbReference>
<evidence type="ECO:0000313" key="9">
    <source>
        <dbReference type="EMBL" id="EGU87844.1"/>
    </source>
</evidence>
<dbReference type="AlphaFoldDB" id="F9F5G3"/>
<dbReference type="GO" id="GO:0004399">
    <property type="term" value="F:histidinol dehydrogenase activity"/>
    <property type="evidence" value="ECO:0007669"/>
    <property type="project" value="TreeGrafter"/>
</dbReference>
<dbReference type="CDD" id="cd06572">
    <property type="entry name" value="Histidinol_dh"/>
    <property type="match status" value="1"/>
</dbReference>
<dbReference type="STRING" id="660025.F9F5G3"/>
<dbReference type="InterPro" id="IPR001692">
    <property type="entry name" value="Histidinol_DH_CS"/>
</dbReference>
<dbReference type="PANTHER" id="PTHR21256:SF14">
    <property type="entry name" value="HISTIDINOL DEHYDROGENASE"/>
    <property type="match status" value="1"/>
</dbReference>
<dbReference type="FunFam" id="3.40.50.1980:FF:000026">
    <property type="entry name" value="Histidinol dehydrogenase"/>
    <property type="match status" value="1"/>
</dbReference>
<dbReference type="SUPFAM" id="SSF53720">
    <property type="entry name" value="ALDH-like"/>
    <property type="match status" value="1"/>
</dbReference>
<evidence type="ECO:0000256" key="1">
    <source>
        <dbReference type="ARBA" id="ARBA00001947"/>
    </source>
</evidence>
<comment type="pathway">
    <text evidence="2">Amino-acid biosynthesis; L-histidine biosynthesis; L-histidine from 5-phospho-alpha-D-ribose 1-diphosphate: step 9/9.</text>
</comment>
<dbReference type="FunFam" id="3.40.50.1980:FF:000001">
    <property type="entry name" value="Histidinol dehydrogenase"/>
    <property type="match status" value="1"/>
</dbReference>
<keyword evidence="6" id="KW-0560">Oxidoreductase</keyword>
<comment type="similarity">
    <text evidence="3 8">Belongs to the histidinol dehydrogenase family.</text>
</comment>
<name>F9F5G3_FUSOF</name>
<evidence type="ECO:0000256" key="4">
    <source>
        <dbReference type="ARBA" id="ARBA00022723"/>
    </source>
</evidence>
<organism evidence="9">
    <name type="scientific">Fusarium oxysporum (strain Fo5176)</name>
    <name type="common">Fusarium vascular wilt</name>
    <dbReference type="NCBI Taxonomy" id="660025"/>
    <lineage>
        <taxon>Eukaryota</taxon>
        <taxon>Fungi</taxon>
        <taxon>Dikarya</taxon>
        <taxon>Ascomycota</taxon>
        <taxon>Pezizomycotina</taxon>
        <taxon>Sordariomycetes</taxon>
        <taxon>Hypocreomycetidae</taxon>
        <taxon>Hypocreales</taxon>
        <taxon>Nectriaceae</taxon>
        <taxon>Fusarium</taxon>
        <taxon>Fusarium oxysporum species complex</taxon>
    </lineage>
</organism>
<dbReference type="GO" id="GO:0051287">
    <property type="term" value="F:NAD binding"/>
    <property type="evidence" value="ECO:0007669"/>
    <property type="project" value="InterPro"/>
</dbReference>
<dbReference type="NCBIfam" id="TIGR00069">
    <property type="entry name" value="hisD"/>
    <property type="match status" value="1"/>
</dbReference>
<protein>
    <submittedName>
        <fullName evidence="9">Uncharacterized protein</fullName>
    </submittedName>
</protein>
<dbReference type="InterPro" id="IPR021858">
    <property type="entry name" value="Fun_TF"/>
</dbReference>
<evidence type="ECO:0000256" key="2">
    <source>
        <dbReference type="ARBA" id="ARBA00004940"/>
    </source>
</evidence>
<dbReference type="Pfam" id="PF11951">
    <property type="entry name" value="Fungal_trans_2"/>
    <property type="match status" value="1"/>
</dbReference>
<evidence type="ECO:0000256" key="7">
    <source>
        <dbReference type="ARBA" id="ARBA00023242"/>
    </source>
</evidence>
<dbReference type="EMBL" id="AFQF01000527">
    <property type="protein sequence ID" value="EGU87844.1"/>
    <property type="molecule type" value="Genomic_DNA"/>
</dbReference>
<comment type="caution">
    <text evidence="9">The sequence shown here is derived from an EMBL/GenBank/DDBJ whole genome shotgun (WGS) entry which is preliminary data.</text>
</comment>
<sequence>MYLYQPPMPAAAVNGSEILAQNIPGERGEITTGLLFHDDLLDYYRTIVTGVMMPTIDPSSNPWLQIYYPLASGEPSTPSKLSLRHALMSVAAYQRACRGGHSKQQDMQLGYQHEQEASSILQSVVECQASAEQTATEMSTTLAAALGLISIDIFGPRPTDCTVSLNLARRIVDKHADRSWDINSLFGNLYQIFRCYETVANTTKLTIEPSSSRCPILLPSLDEDEVLPSSSEIPDRFEGQDEFEVGMADAGFILDSSFGISKRTMSLLRQTTRYGLLCSDEMNPSYRDVAKGLRALYQSLYAIEDDPLGFIAPVSPGRITPCPDTNICSSTHLNNAGGALLPRLISNELIENHQCAFHYAVIVYFRRVIPKHYLSKLDGDFTDDSHRNSLHSSRHGSVSRGQDCQHLIGKIWDRLENIDCLTPREIQLYRGNVLWPAFIAAVESVQVELRHRALIWFSKASKRGVGNVPRAKELVMEVWRRVDRQAGDECESLDLGPVDWRVVMKEAGFADGRKFGAKVRGEHSGVIKFARSIGIISSLPIYTTEVCAFAIMTPRHLKKALLSATVESNQKVTQIVQGVIQDIRVNGDKAVRTYSETFDKWSPDSFKLSESQIEECIAQVPEQTVQDIKAAQANVRRFAEAQRRTITDLEVEIQHGVILGHKNNPINRVGAYIPGGRYPLLASAHMTITTARVAGVRQVIACTPPIQGQLPNATIAAAHFAGADEIFILGGTQAIAAMAIGTETVKKVDFIAGPGNAFVAEAKRLLFGEIGIDLFAGPTETLIVADESADPLTVATDLLSQAEHGPDSPAILITTSERVGNETIANIDKLLKSLPTAELASISWRDYGEVVLVENIDEAFKLADEYSSEHVQILTKNPRDALARMTNYGALFLGEKTTVSFGDKCIGTNHVLPTRKAGNYTGGLWVGKFLKTQTYQEILDEKASGEMGRLCARCSRAENFEGHARSGDLRAQKYLKDDCQWIKDFNESK</sequence>
<evidence type="ECO:0000256" key="6">
    <source>
        <dbReference type="ARBA" id="ARBA00023002"/>
    </source>
</evidence>
<dbReference type="Gene3D" id="3.40.50.1980">
    <property type="entry name" value="Nitrogenase molybdenum iron protein domain"/>
    <property type="match status" value="2"/>
</dbReference>
<accession>F9F5G3</accession>
<evidence type="ECO:0000256" key="8">
    <source>
        <dbReference type="RuleBase" id="RU004175"/>
    </source>
</evidence>
<keyword evidence="7" id="KW-0539">Nucleus</keyword>
<keyword evidence="5" id="KW-0862">Zinc</keyword>
<dbReference type="GO" id="GO:0046872">
    <property type="term" value="F:metal ion binding"/>
    <property type="evidence" value="ECO:0007669"/>
    <property type="project" value="UniProtKB-KW"/>
</dbReference>
<dbReference type="OrthoDB" id="1703565at2759"/>